<organism evidence="2 3">
    <name type="scientific">Solanum commersonii</name>
    <name type="common">Commerson's wild potato</name>
    <name type="synonym">Commerson's nightshade</name>
    <dbReference type="NCBI Taxonomy" id="4109"/>
    <lineage>
        <taxon>Eukaryota</taxon>
        <taxon>Viridiplantae</taxon>
        <taxon>Streptophyta</taxon>
        <taxon>Embryophyta</taxon>
        <taxon>Tracheophyta</taxon>
        <taxon>Spermatophyta</taxon>
        <taxon>Magnoliopsida</taxon>
        <taxon>eudicotyledons</taxon>
        <taxon>Gunneridae</taxon>
        <taxon>Pentapetalae</taxon>
        <taxon>asterids</taxon>
        <taxon>lamiids</taxon>
        <taxon>Solanales</taxon>
        <taxon>Solanaceae</taxon>
        <taxon>Solanoideae</taxon>
        <taxon>Solaneae</taxon>
        <taxon>Solanum</taxon>
    </lineage>
</organism>
<protein>
    <submittedName>
        <fullName evidence="2">Uncharacterized protein</fullName>
    </submittedName>
</protein>
<evidence type="ECO:0000256" key="1">
    <source>
        <dbReference type="SAM" id="MobiDB-lite"/>
    </source>
</evidence>
<proteinExistence type="predicted"/>
<name>A0A9J5XRG5_SOLCO</name>
<feature type="non-terminal residue" evidence="2">
    <location>
        <position position="1"/>
    </location>
</feature>
<reference evidence="2 3" key="1">
    <citation type="submission" date="2020-09" db="EMBL/GenBank/DDBJ databases">
        <title>De no assembly of potato wild relative species, Solanum commersonii.</title>
        <authorList>
            <person name="Cho K."/>
        </authorList>
    </citation>
    <scope>NUCLEOTIDE SEQUENCE [LARGE SCALE GENOMIC DNA]</scope>
    <source>
        <strain evidence="2">LZ3.2</strain>
        <tissue evidence="2">Leaf</tissue>
    </source>
</reference>
<gene>
    <name evidence="2" type="ORF">H5410_041397</name>
</gene>
<feature type="region of interest" description="Disordered" evidence="1">
    <location>
        <begin position="23"/>
        <end position="52"/>
    </location>
</feature>
<sequence>LELVFEASIVSLKFFNNGIWIEEQSMDTDEQKGTRQLVPSPEGENQVGDRKE</sequence>
<keyword evidence="3" id="KW-1185">Reference proteome</keyword>
<dbReference type="EMBL" id="JACXVP010000008">
    <property type="protein sequence ID" value="KAG5590883.1"/>
    <property type="molecule type" value="Genomic_DNA"/>
</dbReference>
<evidence type="ECO:0000313" key="3">
    <source>
        <dbReference type="Proteomes" id="UP000824120"/>
    </source>
</evidence>
<accession>A0A9J5XRG5</accession>
<dbReference type="AlphaFoldDB" id="A0A9J5XRG5"/>
<dbReference type="Proteomes" id="UP000824120">
    <property type="component" value="Chromosome 8"/>
</dbReference>
<comment type="caution">
    <text evidence="2">The sequence shown here is derived from an EMBL/GenBank/DDBJ whole genome shotgun (WGS) entry which is preliminary data.</text>
</comment>
<evidence type="ECO:0000313" key="2">
    <source>
        <dbReference type="EMBL" id="KAG5590883.1"/>
    </source>
</evidence>